<feature type="region of interest" description="Disordered" evidence="4">
    <location>
        <begin position="249"/>
        <end position="307"/>
    </location>
</feature>
<feature type="compositionally biased region" description="Polar residues" evidence="4">
    <location>
        <begin position="434"/>
        <end position="460"/>
    </location>
</feature>
<keyword evidence="3" id="KW-0862">Zinc</keyword>
<accession>A0ABQ7S3H7</accession>
<evidence type="ECO:0000313" key="6">
    <source>
        <dbReference type="EMBL" id="KAG7852554.1"/>
    </source>
</evidence>
<evidence type="ECO:0000256" key="3">
    <source>
        <dbReference type="PROSITE-ProRule" id="PRU00723"/>
    </source>
</evidence>
<sequence>MGVEHSTQIMLKNSETIFLYFLFIGMSQRKVCPYFQNGNCRYGNRCHNLHIKNGHEDLKSFTSASSLQAKTEDIRKNIDAILPDVRNGAILTAFSLPPPANVNIISGRDMSYEELRLHYYQNPDTAIREYNSRKQDMLKCLESVRKDAQKAARYLQLAAEKNPADVKPFINFSINTNTVPSSSSSLPFGNRNSSPFNQQSSSFGSTKNPFGGPAAQPNPFGAAATTISNPFASSGTPAFGSAGFGSKPNPFGSQANTNSVSSPFGSSSGVSSGFGRSGFGQPTAALAGAKPNPFGAQSSTSTNTVSPFGAISGNTMNSGTASFPNGAATAASSSSTGPFGGQNMASSPFGGQTNTVQPSPFGAGLQSTTANAGPFGNPQASSAFGKSGFGAFGAQKASPFAQPTATAKPFGQATASNASNSSPFGNSSSTPFGQAQNSPFGQPNASSFGQTTNPTPTAFKQSGIEEPKTKLEDLSESIINEFKAERFTLGQVPDVPPPLEMC</sequence>
<reference evidence="6 7" key="1">
    <citation type="journal article" date="2021" name="G3 (Bethesda)">
        <title>Genomic diversity, chromosomal rearrangements, and interspecies hybridization in the ogataea polymorpha species complex.</title>
        <authorList>
            <person name="Hanson S.J."/>
            <person name="Cinneide E.O."/>
            <person name="Salzberg L.I."/>
            <person name="Wolfe K.H."/>
            <person name="McGowan J."/>
            <person name="Fitzpatrick D.A."/>
            <person name="Matlin K."/>
        </authorList>
    </citation>
    <scope>NUCLEOTIDE SEQUENCE [LARGE SCALE GENOMIC DNA]</scope>
    <source>
        <strain evidence="6">51-138</strain>
    </source>
</reference>
<dbReference type="Proteomes" id="UP001197328">
    <property type="component" value="Unassembled WGS sequence"/>
</dbReference>
<dbReference type="InterPro" id="IPR000571">
    <property type="entry name" value="Znf_CCCH"/>
</dbReference>
<gene>
    <name evidence="6" type="ORF">KL940_000255</name>
</gene>
<feature type="domain" description="C3H1-type" evidence="5">
    <location>
        <begin position="26"/>
        <end position="53"/>
    </location>
</feature>
<comment type="subcellular location">
    <subcellularLocation>
        <location evidence="1">Nucleus</location>
    </subcellularLocation>
</comment>
<name>A0ABQ7S3H7_PICAN</name>
<feature type="compositionally biased region" description="Polar residues" evidence="4">
    <location>
        <begin position="343"/>
        <end position="358"/>
    </location>
</feature>
<dbReference type="Gene3D" id="4.10.1000.10">
    <property type="entry name" value="Zinc finger, CCCH-type"/>
    <property type="match status" value="1"/>
</dbReference>
<keyword evidence="2" id="KW-0539">Nucleus</keyword>
<keyword evidence="3" id="KW-0863">Zinc-finger</keyword>
<keyword evidence="3" id="KW-0479">Metal-binding</keyword>
<evidence type="ECO:0000313" key="7">
    <source>
        <dbReference type="Proteomes" id="UP001197328"/>
    </source>
</evidence>
<feature type="region of interest" description="Disordered" evidence="4">
    <location>
        <begin position="325"/>
        <end position="381"/>
    </location>
</feature>
<feature type="compositionally biased region" description="Low complexity" evidence="4">
    <location>
        <begin position="327"/>
        <end position="336"/>
    </location>
</feature>
<feature type="region of interest" description="Disordered" evidence="4">
    <location>
        <begin position="403"/>
        <end position="471"/>
    </location>
</feature>
<dbReference type="EMBL" id="JAHLVD010000001">
    <property type="protein sequence ID" value="KAG7852554.1"/>
    <property type="molecule type" value="Genomic_DNA"/>
</dbReference>
<keyword evidence="7" id="KW-1185">Reference proteome</keyword>
<evidence type="ECO:0000259" key="5">
    <source>
        <dbReference type="PROSITE" id="PS50103"/>
    </source>
</evidence>
<feature type="compositionally biased region" description="Low complexity" evidence="4">
    <location>
        <begin position="415"/>
        <end position="433"/>
    </location>
</feature>
<dbReference type="InterPro" id="IPR051767">
    <property type="entry name" value="Nucleoporin_NUP42"/>
</dbReference>
<dbReference type="PANTHER" id="PTHR46527:SF1">
    <property type="entry name" value="NUCLEOPORIN NUP42"/>
    <property type="match status" value="1"/>
</dbReference>
<dbReference type="SMART" id="SM00356">
    <property type="entry name" value="ZnF_C3H1"/>
    <property type="match status" value="1"/>
</dbReference>
<comment type="caution">
    <text evidence="6">The sequence shown here is derived from an EMBL/GenBank/DDBJ whole genome shotgun (WGS) entry which is preliminary data.</text>
</comment>
<feature type="compositionally biased region" description="Low complexity" evidence="4">
    <location>
        <begin position="259"/>
        <end position="274"/>
    </location>
</feature>
<feature type="region of interest" description="Disordered" evidence="4">
    <location>
        <begin position="181"/>
        <end position="226"/>
    </location>
</feature>
<feature type="zinc finger region" description="C3H1-type" evidence="3">
    <location>
        <begin position="26"/>
        <end position="53"/>
    </location>
</feature>
<evidence type="ECO:0000256" key="4">
    <source>
        <dbReference type="SAM" id="MobiDB-lite"/>
    </source>
</evidence>
<evidence type="ECO:0000256" key="1">
    <source>
        <dbReference type="ARBA" id="ARBA00004123"/>
    </source>
</evidence>
<feature type="compositionally biased region" description="Polar residues" evidence="4">
    <location>
        <begin position="295"/>
        <end position="307"/>
    </location>
</feature>
<feature type="compositionally biased region" description="Polar residues" evidence="4">
    <location>
        <begin position="181"/>
        <end position="191"/>
    </location>
</feature>
<dbReference type="PROSITE" id="PS50103">
    <property type="entry name" value="ZF_C3H1"/>
    <property type="match status" value="1"/>
</dbReference>
<evidence type="ECO:0000256" key="2">
    <source>
        <dbReference type="ARBA" id="ARBA00023242"/>
    </source>
</evidence>
<organism evidence="6 7">
    <name type="scientific">Pichia angusta</name>
    <name type="common">Yeast</name>
    <name type="synonym">Hansenula polymorpha</name>
    <dbReference type="NCBI Taxonomy" id="870730"/>
    <lineage>
        <taxon>Eukaryota</taxon>
        <taxon>Fungi</taxon>
        <taxon>Dikarya</taxon>
        <taxon>Ascomycota</taxon>
        <taxon>Saccharomycotina</taxon>
        <taxon>Pichiomycetes</taxon>
        <taxon>Pichiales</taxon>
        <taxon>Pichiaceae</taxon>
        <taxon>Ogataea</taxon>
    </lineage>
</organism>
<dbReference type="PANTHER" id="PTHR46527">
    <property type="entry name" value="NUCLEOPORIN-LIKE PROTEIN 2"/>
    <property type="match status" value="1"/>
</dbReference>
<proteinExistence type="predicted"/>
<protein>
    <recommendedName>
        <fullName evidence="5">C3H1-type domain-containing protein</fullName>
    </recommendedName>
</protein>
<feature type="compositionally biased region" description="Low complexity" evidence="4">
    <location>
        <begin position="192"/>
        <end position="205"/>
    </location>
</feature>